<dbReference type="EMBL" id="CP025704">
    <property type="protein sequence ID" value="AUN97803.1"/>
    <property type="molecule type" value="Genomic_DNA"/>
</dbReference>
<dbReference type="Proteomes" id="UP000235584">
    <property type="component" value="Chromosome"/>
</dbReference>
<keyword evidence="1" id="KW-0145">Chemotaxis</keyword>
<dbReference type="SUPFAM" id="SSF58104">
    <property type="entry name" value="Methyl-accepting chemotaxis protein (MCP) signaling domain"/>
    <property type="match status" value="1"/>
</dbReference>
<dbReference type="Gene3D" id="1.10.287.950">
    <property type="entry name" value="Methyl-accepting chemotaxis protein"/>
    <property type="match status" value="1"/>
</dbReference>
<evidence type="ECO:0000313" key="4">
    <source>
        <dbReference type="Proteomes" id="UP000235584"/>
    </source>
</evidence>
<evidence type="ECO:0000256" key="2">
    <source>
        <dbReference type="ARBA" id="ARBA00029447"/>
    </source>
</evidence>
<gene>
    <name evidence="3" type="ORF">C0V70_06695</name>
</gene>
<protein>
    <submittedName>
        <fullName evidence="3">Uncharacterized protein</fullName>
    </submittedName>
</protein>
<comment type="similarity">
    <text evidence="2">Belongs to the methyl-accepting chemotaxis (MCP) protein family.</text>
</comment>
<dbReference type="GO" id="GO:0006935">
    <property type="term" value="P:chemotaxis"/>
    <property type="evidence" value="ECO:0007669"/>
    <property type="project" value="UniProtKB-KW"/>
</dbReference>
<dbReference type="KEGG" id="bsto:C0V70_06695"/>
<dbReference type="AlphaFoldDB" id="A0A2K9NQM4"/>
<name>A0A2K9NQM4_BACTC</name>
<dbReference type="InterPro" id="IPR024478">
    <property type="entry name" value="HlyB_4HB_MCP"/>
</dbReference>
<sequence>MFEKRSLNWKMRAAFTVSAVSLAVVGYFSYQGLQHVNEKYEHVANINLPNVVLLEEMKGTSDKVMSLMIQSALVGNNEKEMKRLAGRFDETLKAYHELDDEYRKVEFVPGEQELYEKVDKTWQKLESDLKKGRELAQMQKAEDKHLFQEFYMSESVKGTRFEYYKVLGELVEFQKAESKKWVASAKESSAFAERTILTLGIIGFIFSIATGFIFSRAISSTLNRIAEVLAEGARDIASTSSQVAGSSETLSSAVSQQAAAVQETSVSVEELTAMVRKSSENCSTSANVSSQSHETVIQGKQAVEEMIRSVDDVSRGNEEIMASIEEGNRRIAEITSVINEIAAKTKVINDIVFQTKLLSFNASVEAARAGENGKGFAVVAEEVGNLAQMSGRSASEISAIVDESIRKVDSIVAENKTNVEKFVQSAKLKVQKSQTVASKCGTMFDLVVENTTKVNGLIEEIARASSEQSKGIEEITNAMGQIDVATNENSTVTHSVAKAAKDLSSRADVLKEMSSELYQTVHGKQAA</sequence>
<dbReference type="PANTHER" id="PTHR43531:SF11">
    <property type="entry name" value="METHYL-ACCEPTING CHEMOTAXIS PROTEIN 3"/>
    <property type="match status" value="1"/>
</dbReference>
<dbReference type="PANTHER" id="PTHR43531">
    <property type="entry name" value="PROTEIN ICFG"/>
    <property type="match status" value="1"/>
</dbReference>
<dbReference type="InterPro" id="IPR004089">
    <property type="entry name" value="MCPsignal_dom"/>
</dbReference>
<organism evidence="3 4">
    <name type="scientific">Bacteriovorax stolpii</name>
    <name type="common">Bdellovibrio stolpii</name>
    <dbReference type="NCBI Taxonomy" id="960"/>
    <lineage>
        <taxon>Bacteria</taxon>
        <taxon>Pseudomonadati</taxon>
        <taxon>Bdellovibrionota</taxon>
        <taxon>Bacteriovoracia</taxon>
        <taxon>Bacteriovoracales</taxon>
        <taxon>Bacteriovoracaceae</taxon>
        <taxon>Bacteriovorax</taxon>
    </lineage>
</organism>
<accession>A0A2K9NQM4</accession>
<evidence type="ECO:0000256" key="1">
    <source>
        <dbReference type="ARBA" id="ARBA00022500"/>
    </source>
</evidence>
<dbReference type="GO" id="GO:0007165">
    <property type="term" value="P:signal transduction"/>
    <property type="evidence" value="ECO:0007669"/>
    <property type="project" value="InterPro"/>
</dbReference>
<dbReference type="InterPro" id="IPR051310">
    <property type="entry name" value="MCP_chemotaxis"/>
</dbReference>
<keyword evidence="4" id="KW-1185">Reference proteome</keyword>
<proteinExistence type="inferred from homology"/>
<dbReference type="PROSITE" id="PS50111">
    <property type="entry name" value="CHEMOTAXIS_TRANSDUC_2"/>
    <property type="match status" value="1"/>
</dbReference>
<dbReference type="Pfam" id="PF12729">
    <property type="entry name" value="4HB_MCP_1"/>
    <property type="match status" value="1"/>
</dbReference>
<dbReference type="Pfam" id="PF00015">
    <property type="entry name" value="MCPsignal"/>
    <property type="match status" value="1"/>
</dbReference>
<dbReference type="SMART" id="SM00283">
    <property type="entry name" value="MA"/>
    <property type="match status" value="1"/>
</dbReference>
<dbReference type="GO" id="GO:0004888">
    <property type="term" value="F:transmembrane signaling receptor activity"/>
    <property type="evidence" value="ECO:0007669"/>
    <property type="project" value="TreeGrafter"/>
</dbReference>
<dbReference type="RefSeq" id="WP_102243096.1">
    <property type="nucleotide sequence ID" value="NZ_CP025704.1"/>
</dbReference>
<dbReference type="GO" id="GO:0005886">
    <property type="term" value="C:plasma membrane"/>
    <property type="evidence" value="ECO:0007669"/>
    <property type="project" value="TreeGrafter"/>
</dbReference>
<reference evidence="3 4" key="1">
    <citation type="submission" date="2018-01" db="EMBL/GenBank/DDBJ databases">
        <title>Complete genome sequence of Bacteriovorax stolpii DSM12778.</title>
        <authorList>
            <person name="Tang B."/>
            <person name="Chang J."/>
        </authorList>
    </citation>
    <scope>NUCLEOTIDE SEQUENCE [LARGE SCALE GENOMIC DNA]</scope>
    <source>
        <strain evidence="3 4">DSM 12778</strain>
    </source>
</reference>
<evidence type="ECO:0000313" key="3">
    <source>
        <dbReference type="EMBL" id="AUN97803.1"/>
    </source>
</evidence>